<dbReference type="Pfam" id="PF00535">
    <property type="entry name" value="Glycos_transf_2"/>
    <property type="match status" value="1"/>
</dbReference>
<dbReference type="PANTHER" id="PTHR11675:SF131">
    <property type="entry name" value="POLYPEPTIDE N-ACETYLGALACTOSAMINYLTRANSFERASE 9-RELATED"/>
    <property type="match status" value="1"/>
</dbReference>
<dbReference type="SUPFAM" id="SSF53448">
    <property type="entry name" value="Nucleotide-diphospho-sugar transferases"/>
    <property type="match status" value="1"/>
</dbReference>
<accession>A0AAV2QM69</accession>
<keyword evidence="1" id="KW-1015">Disulfide bond</keyword>
<protein>
    <recommendedName>
        <fullName evidence="3">Glycosyltransferase 2-like domain-containing protein</fullName>
    </recommendedName>
</protein>
<dbReference type="Proteomes" id="UP001497623">
    <property type="component" value="Unassembled WGS sequence"/>
</dbReference>
<dbReference type="GO" id="GO:0004653">
    <property type="term" value="F:polypeptide N-acetylgalactosaminyltransferase activity"/>
    <property type="evidence" value="ECO:0007669"/>
    <property type="project" value="TreeGrafter"/>
</dbReference>
<dbReference type="GO" id="GO:0006493">
    <property type="term" value="P:protein O-linked glycosylation"/>
    <property type="evidence" value="ECO:0007669"/>
    <property type="project" value="TreeGrafter"/>
</dbReference>
<dbReference type="GO" id="GO:0005794">
    <property type="term" value="C:Golgi apparatus"/>
    <property type="evidence" value="ECO:0007669"/>
    <property type="project" value="TreeGrafter"/>
</dbReference>
<organism evidence="4 5">
    <name type="scientific">Meganyctiphanes norvegica</name>
    <name type="common">Northern krill</name>
    <name type="synonym">Thysanopoda norvegica</name>
    <dbReference type="NCBI Taxonomy" id="48144"/>
    <lineage>
        <taxon>Eukaryota</taxon>
        <taxon>Metazoa</taxon>
        <taxon>Ecdysozoa</taxon>
        <taxon>Arthropoda</taxon>
        <taxon>Crustacea</taxon>
        <taxon>Multicrustacea</taxon>
        <taxon>Malacostraca</taxon>
        <taxon>Eumalacostraca</taxon>
        <taxon>Eucarida</taxon>
        <taxon>Euphausiacea</taxon>
        <taxon>Euphausiidae</taxon>
        <taxon>Meganyctiphanes</taxon>
    </lineage>
</organism>
<dbReference type="PANTHER" id="PTHR11675">
    <property type="entry name" value="N-ACETYLGALACTOSAMINYLTRANSFERASE"/>
    <property type="match status" value="1"/>
</dbReference>
<dbReference type="InterPro" id="IPR001173">
    <property type="entry name" value="Glyco_trans_2-like"/>
</dbReference>
<gene>
    <name evidence="4" type="ORF">MNOR_LOCUS13123</name>
</gene>
<evidence type="ECO:0000256" key="2">
    <source>
        <dbReference type="SAM" id="MobiDB-lite"/>
    </source>
</evidence>
<keyword evidence="5" id="KW-1185">Reference proteome</keyword>
<dbReference type="Gene3D" id="3.90.550.10">
    <property type="entry name" value="Spore Coat Polysaccharide Biosynthesis Protein SpsA, Chain A"/>
    <property type="match status" value="1"/>
</dbReference>
<feature type="domain" description="Glycosyltransferase 2-like" evidence="3">
    <location>
        <begin position="176"/>
        <end position="308"/>
    </location>
</feature>
<comment type="caution">
    <text evidence="4">The sequence shown here is derived from an EMBL/GenBank/DDBJ whole genome shotgun (WGS) entry which is preliminary data.</text>
</comment>
<sequence>MAHLSTMLLRRRGMLLKLVVALPTLWLLLSLFTLNDSKLDDKDTQANIPLKAREEAEIESNHIRENVIIKEPVRVAPEPPKQAEEPSTEPPHEIHPAGGVLLPPQEPNGPGEMGKPVVLPKDLDAETKAKVDKGWQDNAFNQYVSDMISVHRTLPDPRDEWCKAPGRYLDNLPQTSVIVCFHNEAWSVLLRTVHSILDRSPDHLLKEIILVDDKSDMAHLQQQLEDYMAQYPKVKVVRAQKREGLIRARLIGATAATAPVLTFLDSHCECTTGWLEPLLGSIAVDPHIVACPVIDVLSDDNFEYHFRDASGVNVGGFDWNLQ</sequence>
<feature type="non-terminal residue" evidence="4">
    <location>
        <position position="322"/>
    </location>
</feature>
<dbReference type="InterPro" id="IPR029044">
    <property type="entry name" value="Nucleotide-diphossugar_trans"/>
</dbReference>
<feature type="region of interest" description="Disordered" evidence="2">
    <location>
        <begin position="74"/>
        <end position="114"/>
    </location>
</feature>
<dbReference type="EMBL" id="CAXKWB010007405">
    <property type="protein sequence ID" value="CAL4086969.1"/>
    <property type="molecule type" value="Genomic_DNA"/>
</dbReference>
<dbReference type="AlphaFoldDB" id="A0AAV2QM69"/>
<reference evidence="4 5" key="1">
    <citation type="submission" date="2024-05" db="EMBL/GenBank/DDBJ databases">
        <authorList>
            <person name="Wallberg A."/>
        </authorList>
    </citation>
    <scope>NUCLEOTIDE SEQUENCE [LARGE SCALE GENOMIC DNA]</scope>
</reference>
<evidence type="ECO:0000256" key="1">
    <source>
        <dbReference type="ARBA" id="ARBA00023157"/>
    </source>
</evidence>
<evidence type="ECO:0000259" key="3">
    <source>
        <dbReference type="Pfam" id="PF00535"/>
    </source>
</evidence>
<evidence type="ECO:0000313" key="4">
    <source>
        <dbReference type="EMBL" id="CAL4086969.1"/>
    </source>
</evidence>
<name>A0AAV2QM69_MEGNR</name>
<evidence type="ECO:0000313" key="5">
    <source>
        <dbReference type="Proteomes" id="UP001497623"/>
    </source>
</evidence>
<proteinExistence type="predicted"/>